<evidence type="ECO:0000256" key="7">
    <source>
        <dbReference type="SAM" id="Phobius"/>
    </source>
</evidence>
<evidence type="ECO:0000256" key="4">
    <source>
        <dbReference type="ARBA" id="ARBA00023136"/>
    </source>
</evidence>
<evidence type="ECO:0000256" key="5">
    <source>
        <dbReference type="PROSITE-ProRule" id="PRU00205"/>
    </source>
</evidence>
<dbReference type="PROSITE" id="PS50922">
    <property type="entry name" value="TLC"/>
    <property type="match status" value="1"/>
</dbReference>
<feature type="transmembrane region" description="Helical" evidence="7">
    <location>
        <begin position="332"/>
        <end position="353"/>
    </location>
</feature>
<feature type="domain" description="TLC" evidence="8">
    <location>
        <begin position="150"/>
        <end position="364"/>
    </location>
</feature>
<sequence>PQEAEPGSAVHLASGPTTRRLPPSRRSPRPPGASSRTAHHIASALPLPHRRPPTARLVFEPKEKETADHPAGQHPGRRAAAMGVPSIDWEAESHPAYADFAALPFFATFFLAVRFLLDRFAFERLARRLIFGKWDARLGSETDAERMKIRKFKESAWKGVYFLSAEFLALAVTYNEPWFTSTMNFWVGPGDQIWPDQTMKFKLKGVYMYAAGFYMYSIIALLFWETRRSDFGLSMTHHIASVFLIVMSYIFRFARVGSVVLAVHDASDVFLEVGKISKYSGRQLLADVSFLLFVISWVILRLIYFPFWILWSTSYEIVHILNKERHKFYGPIYYYVFNCLLFSLLVLHIYWFVLMKRMLVKQIQSKGHVGDDIRSGRFLFPKLNLVNILPITSVSALYILVFMVIYYPSV</sequence>
<dbReference type="GO" id="GO:0046513">
    <property type="term" value="P:ceramide biosynthetic process"/>
    <property type="evidence" value="ECO:0007669"/>
    <property type="project" value="InterPro"/>
</dbReference>
<evidence type="ECO:0000256" key="1">
    <source>
        <dbReference type="ARBA" id="ARBA00004477"/>
    </source>
</evidence>
<feature type="transmembrane region" description="Helical" evidence="7">
    <location>
        <begin position="231"/>
        <end position="251"/>
    </location>
</feature>
<dbReference type="Proteomes" id="UP000015105">
    <property type="component" value="Chromosome 6D"/>
</dbReference>
<feature type="transmembrane region" description="Helical" evidence="7">
    <location>
        <begin position="388"/>
        <end position="407"/>
    </location>
</feature>
<keyword evidence="10" id="KW-1185">Reference proteome</keyword>
<dbReference type="EnsemblPlants" id="AET6Gv20726900.6">
    <property type="protein sequence ID" value="AET6Gv20726900.6"/>
    <property type="gene ID" value="AET6Gv20726900"/>
</dbReference>
<name>A0A453PGU2_AEGTS</name>
<keyword evidence="4 5" id="KW-0472">Membrane</keyword>
<reference evidence="9" key="4">
    <citation type="submission" date="2019-03" db="UniProtKB">
        <authorList>
            <consortium name="EnsemblPlants"/>
        </authorList>
    </citation>
    <scope>IDENTIFICATION</scope>
</reference>
<reference evidence="9" key="3">
    <citation type="journal article" date="2017" name="Nature">
        <title>Genome sequence of the progenitor of the wheat D genome Aegilops tauschii.</title>
        <authorList>
            <person name="Luo M.C."/>
            <person name="Gu Y.Q."/>
            <person name="Puiu D."/>
            <person name="Wang H."/>
            <person name="Twardziok S.O."/>
            <person name="Deal K.R."/>
            <person name="Huo N."/>
            <person name="Zhu T."/>
            <person name="Wang L."/>
            <person name="Wang Y."/>
            <person name="McGuire P.E."/>
            <person name="Liu S."/>
            <person name="Long H."/>
            <person name="Ramasamy R.K."/>
            <person name="Rodriguez J.C."/>
            <person name="Van S.L."/>
            <person name="Yuan L."/>
            <person name="Wang Z."/>
            <person name="Xia Z."/>
            <person name="Xiao L."/>
            <person name="Anderson O.D."/>
            <person name="Ouyang S."/>
            <person name="Liang Y."/>
            <person name="Zimin A.V."/>
            <person name="Pertea G."/>
            <person name="Qi P."/>
            <person name="Bennetzen J.L."/>
            <person name="Dai X."/>
            <person name="Dawson M.W."/>
            <person name="Muller H.G."/>
            <person name="Kugler K."/>
            <person name="Rivarola-Duarte L."/>
            <person name="Spannagl M."/>
            <person name="Mayer K.F.X."/>
            <person name="Lu F.H."/>
            <person name="Bevan M.W."/>
            <person name="Leroy P."/>
            <person name="Li P."/>
            <person name="You F.M."/>
            <person name="Sun Q."/>
            <person name="Liu Z."/>
            <person name="Lyons E."/>
            <person name="Wicker T."/>
            <person name="Salzberg S.L."/>
            <person name="Devos K.M."/>
            <person name="Dvorak J."/>
        </authorList>
    </citation>
    <scope>NUCLEOTIDE SEQUENCE [LARGE SCALE GENOMIC DNA]</scope>
    <source>
        <strain evidence="9">cv. AL8/78</strain>
    </source>
</reference>
<evidence type="ECO:0000313" key="10">
    <source>
        <dbReference type="Proteomes" id="UP000015105"/>
    </source>
</evidence>
<dbReference type="InterPro" id="IPR006634">
    <property type="entry name" value="TLC-dom"/>
</dbReference>
<reference evidence="9" key="5">
    <citation type="journal article" date="2021" name="G3 (Bethesda)">
        <title>Aegilops tauschii genome assembly Aet v5.0 features greater sequence contiguity and improved annotation.</title>
        <authorList>
            <person name="Wang L."/>
            <person name="Zhu T."/>
            <person name="Rodriguez J.C."/>
            <person name="Deal K.R."/>
            <person name="Dubcovsky J."/>
            <person name="McGuire P.E."/>
            <person name="Lux T."/>
            <person name="Spannagl M."/>
            <person name="Mayer K.F.X."/>
            <person name="Baldrich P."/>
            <person name="Meyers B.C."/>
            <person name="Huo N."/>
            <person name="Gu Y.Q."/>
            <person name="Zhou H."/>
            <person name="Devos K.M."/>
            <person name="Bennetzen J.L."/>
            <person name="Unver T."/>
            <person name="Budak H."/>
            <person name="Gulick P.J."/>
            <person name="Galiba G."/>
            <person name="Kalapos B."/>
            <person name="Nelson D.R."/>
            <person name="Li P."/>
            <person name="You F.M."/>
            <person name="Luo M.C."/>
            <person name="Dvorak J."/>
        </authorList>
    </citation>
    <scope>NUCLEOTIDE SEQUENCE [LARGE SCALE GENOMIC DNA]</scope>
    <source>
        <strain evidence="9">cv. AL8/78</strain>
    </source>
</reference>
<proteinExistence type="predicted"/>
<dbReference type="PANTHER" id="PTHR12560:SF64">
    <property type="entry name" value="ASC1-LIKE PROTEIN 2"/>
    <property type="match status" value="1"/>
</dbReference>
<dbReference type="Gramene" id="AET6Gv20726900.6">
    <property type="protein sequence ID" value="AET6Gv20726900.6"/>
    <property type="gene ID" value="AET6Gv20726900"/>
</dbReference>
<feature type="transmembrane region" description="Helical" evidence="7">
    <location>
        <begin position="96"/>
        <end position="117"/>
    </location>
</feature>
<keyword evidence="2 5" id="KW-0812">Transmembrane</keyword>
<comment type="subcellular location">
    <subcellularLocation>
        <location evidence="1">Endoplasmic reticulum membrane</location>
        <topology evidence="1">Multi-pass membrane protein</topology>
    </subcellularLocation>
</comment>
<reference evidence="10" key="2">
    <citation type="journal article" date="2017" name="Nat. Plants">
        <title>The Aegilops tauschii genome reveals multiple impacts of transposons.</title>
        <authorList>
            <person name="Zhao G."/>
            <person name="Zou C."/>
            <person name="Li K."/>
            <person name="Wang K."/>
            <person name="Li T."/>
            <person name="Gao L."/>
            <person name="Zhang X."/>
            <person name="Wang H."/>
            <person name="Yang Z."/>
            <person name="Liu X."/>
            <person name="Jiang W."/>
            <person name="Mao L."/>
            <person name="Kong X."/>
            <person name="Jiao Y."/>
            <person name="Jia J."/>
        </authorList>
    </citation>
    <scope>NUCLEOTIDE SEQUENCE [LARGE SCALE GENOMIC DNA]</scope>
    <source>
        <strain evidence="10">cv. AL8/78</strain>
    </source>
</reference>
<evidence type="ECO:0000313" key="9">
    <source>
        <dbReference type="EnsemblPlants" id="AET6Gv20726900.6"/>
    </source>
</evidence>
<evidence type="ECO:0000256" key="6">
    <source>
        <dbReference type="SAM" id="MobiDB-lite"/>
    </source>
</evidence>
<evidence type="ECO:0000259" key="8">
    <source>
        <dbReference type="PROSITE" id="PS50922"/>
    </source>
</evidence>
<feature type="transmembrane region" description="Helical" evidence="7">
    <location>
        <begin position="288"/>
        <end position="311"/>
    </location>
</feature>
<reference evidence="10" key="1">
    <citation type="journal article" date="2014" name="Science">
        <title>Ancient hybridizations among the ancestral genomes of bread wheat.</title>
        <authorList>
            <consortium name="International Wheat Genome Sequencing Consortium,"/>
            <person name="Marcussen T."/>
            <person name="Sandve S.R."/>
            <person name="Heier L."/>
            <person name="Spannagl M."/>
            <person name="Pfeifer M."/>
            <person name="Jakobsen K.S."/>
            <person name="Wulff B.B."/>
            <person name="Steuernagel B."/>
            <person name="Mayer K.F."/>
            <person name="Olsen O.A."/>
        </authorList>
    </citation>
    <scope>NUCLEOTIDE SEQUENCE [LARGE SCALE GENOMIC DNA]</scope>
    <source>
        <strain evidence="10">cv. AL8/78</strain>
    </source>
</reference>
<dbReference type="InterPro" id="IPR016439">
    <property type="entry name" value="Lag1/Lac1-like"/>
</dbReference>
<dbReference type="STRING" id="200361.A0A453PGU2"/>
<dbReference type="SMART" id="SM00724">
    <property type="entry name" value="TLC"/>
    <property type="match status" value="1"/>
</dbReference>
<dbReference type="Pfam" id="PF03798">
    <property type="entry name" value="TRAM_LAG1_CLN8"/>
    <property type="match status" value="1"/>
</dbReference>
<keyword evidence="3 7" id="KW-1133">Transmembrane helix</keyword>
<feature type="transmembrane region" description="Helical" evidence="7">
    <location>
        <begin position="206"/>
        <end position="224"/>
    </location>
</feature>
<evidence type="ECO:0000256" key="2">
    <source>
        <dbReference type="ARBA" id="ARBA00022692"/>
    </source>
</evidence>
<feature type="region of interest" description="Disordered" evidence="6">
    <location>
        <begin position="1"/>
        <end position="52"/>
    </location>
</feature>
<dbReference type="GO" id="GO:0005789">
    <property type="term" value="C:endoplasmic reticulum membrane"/>
    <property type="evidence" value="ECO:0007669"/>
    <property type="project" value="UniProtKB-SubCell"/>
</dbReference>
<dbReference type="PANTHER" id="PTHR12560">
    <property type="entry name" value="LONGEVITY ASSURANCE FACTOR 1 LAG1"/>
    <property type="match status" value="1"/>
</dbReference>
<organism evidence="9 10">
    <name type="scientific">Aegilops tauschii subsp. strangulata</name>
    <name type="common">Goatgrass</name>
    <dbReference type="NCBI Taxonomy" id="200361"/>
    <lineage>
        <taxon>Eukaryota</taxon>
        <taxon>Viridiplantae</taxon>
        <taxon>Streptophyta</taxon>
        <taxon>Embryophyta</taxon>
        <taxon>Tracheophyta</taxon>
        <taxon>Spermatophyta</taxon>
        <taxon>Magnoliopsida</taxon>
        <taxon>Liliopsida</taxon>
        <taxon>Poales</taxon>
        <taxon>Poaceae</taxon>
        <taxon>BOP clade</taxon>
        <taxon>Pooideae</taxon>
        <taxon>Triticodae</taxon>
        <taxon>Triticeae</taxon>
        <taxon>Triticinae</taxon>
        <taxon>Aegilops</taxon>
    </lineage>
</organism>
<dbReference type="GO" id="GO:0050291">
    <property type="term" value="F:sphingosine N-acyltransferase activity"/>
    <property type="evidence" value="ECO:0007669"/>
    <property type="project" value="InterPro"/>
</dbReference>
<protein>
    <recommendedName>
        <fullName evidence="8">TLC domain-containing protein</fullName>
    </recommendedName>
</protein>
<evidence type="ECO:0000256" key="3">
    <source>
        <dbReference type="ARBA" id="ARBA00022989"/>
    </source>
</evidence>
<dbReference type="AlphaFoldDB" id="A0A453PGU2"/>
<accession>A0A453PGU2</accession>